<proteinExistence type="predicted"/>
<evidence type="ECO:0000313" key="2">
    <source>
        <dbReference type="Proteomes" id="UP000189670"/>
    </source>
</evidence>
<name>A0A1V1P2I8_9BACT</name>
<sequence>MKKRFTMRKTDSMIVLKHQPSTQGYSNERRYYESMYGSRTRRTKEKQEEKIQAILHKHNFDTLSMANFNSPLQIVLTGPAKL</sequence>
<dbReference type="AlphaFoldDB" id="A0A1V1P2I8"/>
<accession>A0A1V1P2I8</accession>
<comment type="caution">
    <text evidence="1">The sequence shown here is derived from an EMBL/GenBank/DDBJ whole genome shotgun (WGS) entry which is preliminary data.</text>
</comment>
<organism evidence="1 2">
    <name type="scientific">Candidatus Magnetoglobus multicellularis str. Araruama</name>
    <dbReference type="NCBI Taxonomy" id="890399"/>
    <lineage>
        <taxon>Bacteria</taxon>
        <taxon>Pseudomonadati</taxon>
        <taxon>Thermodesulfobacteriota</taxon>
        <taxon>Desulfobacteria</taxon>
        <taxon>Desulfobacterales</taxon>
        <taxon>Desulfobacteraceae</taxon>
        <taxon>Candidatus Magnetoglobus</taxon>
    </lineage>
</organism>
<evidence type="ECO:0000313" key="1">
    <source>
        <dbReference type="EMBL" id="ETR69018.1"/>
    </source>
</evidence>
<gene>
    <name evidence="1" type="ORF">OMM_09954</name>
</gene>
<dbReference type="EMBL" id="ATBP01000762">
    <property type="protein sequence ID" value="ETR69018.1"/>
    <property type="molecule type" value="Genomic_DNA"/>
</dbReference>
<dbReference type="Gene3D" id="3.30.70.250">
    <property type="entry name" value="Malonyl-CoA ACP transacylase, ACP-binding"/>
    <property type="match status" value="1"/>
</dbReference>
<dbReference type="Proteomes" id="UP000189670">
    <property type="component" value="Unassembled WGS sequence"/>
</dbReference>
<reference evidence="2" key="1">
    <citation type="submission" date="2012-11" db="EMBL/GenBank/DDBJ databases">
        <authorList>
            <person name="Lucero-Rivera Y.E."/>
            <person name="Tovar-Ramirez D."/>
        </authorList>
    </citation>
    <scope>NUCLEOTIDE SEQUENCE [LARGE SCALE GENOMIC DNA]</scope>
    <source>
        <strain evidence="2">Araruama</strain>
    </source>
</reference>
<protein>
    <submittedName>
        <fullName evidence="1">Uncharacterized protein</fullName>
    </submittedName>
</protein>